<feature type="transmembrane region" description="Helical" evidence="2">
    <location>
        <begin position="7"/>
        <end position="25"/>
    </location>
</feature>
<keyword evidence="2" id="KW-0472">Membrane</keyword>
<name>A0ABY8EA24_9FIRM</name>
<sequence length="67" mass="6992">MKKILKWGIIVIVALCVIGIIAGGGSDDSTNNTVSTETPAPQEVAEKVEPDYIVDSGMYKVGSDVPA</sequence>
<protein>
    <submittedName>
        <fullName evidence="3">Uncharacterized protein</fullName>
    </submittedName>
</protein>
<keyword evidence="2" id="KW-0812">Transmembrane</keyword>
<proteinExistence type="predicted"/>
<keyword evidence="2" id="KW-1133">Transmembrane helix</keyword>
<keyword evidence="4" id="KW-1185">Reference proteome</keyword>
<dbReference type="EMBL" id="CP120733">
    <property type="protein sequence ID" value="WFD08785.1"/>
    <property type="molecule type" value="Genomic_DNA"/>
</dbReference>
<gene>
    <name evidence="3" type="ORF">P4S50_10280</name>
</gene>
<accession>A0ABY8EA24</accession>
<dbReference type="Proteomes" id="UP001222800">
    <property type="component" value="Chromosome"/>
</dbReference>
<dbReference type="RefSeq" id="WP_277730700.1">
    <property type="nucleotide sequence ID" value="NZ_CP120733.1"/>
</dbReference>
<reference evidence="3 4" key="1">
    <citation type="submission" date="2023-03" db="EMBL/GenBank/DDBJ databases">
        <title>Complete genome sequence of Tepidibacter sp. SWIR-1, isolated from a deep-sea hydrothermal vent.</title>
        <authorList>
            <person name="Li X."/>
        </authorList>
    </citation>
    <scope>NUCLEOTIDE SEQUENCE [LARGE SCALE GENOMIC DNA]</scope>
    <source>
        <strain evidence="3 4">SWIR-1</strain>
    </source>
</reference>
<evidence type="ECO:0000313" key="4">
    <source>
        <dbReference type="Proteomes" id="UP001222800"/>
    </source>
</evidence>
<evidence type="ECO:0000256" key="2">
    <source>
        <dbReference type="SAM" id="Phobius"/>
    </source>
</evidence>
<feature type="region of interest" description="Disordered" evidence="1">
    <location>
        <begin position="24"/>
        <end position="47"/>
    </location>
</feature>
<evidence type="ECO:0000313" key="3">
    <source>
        <dbReference type="EMBL" id="WFD08785.1"/>
    </source>
</evidence>
<organism evidence="3 4">
    <name type="scientific">Tepidibacter hydrothermalis</name>
    <dbReference type="NCBI Taxonomy" id="3036126"/>
    <lineage>
        <taxon>Bacteria</taxon>
        <taxon>Bacillati</taxon>
        <taxon>Bacillota</taxon>
        <taxon>Clostridia</taxon>
        <taxon>Peptostreptococcales</taxon>
        <taxon>Peptostreptococcaceae</taxon>
        <taxon>Tepidibacter</taxon>
    </lineage>
</organism>
<evidence type="ECO:0000256" key="1">
    <source>
        <dbReference type="SAM" id="MobiDB-lite"/>
    </source>
</evidence>
<feature type="compositionally biased region" description="Polar residues" evidence="1">
    <location>
        <begin position="27"/>
        <end position="39"/>
    </location>
</feature>